<evidence type="ECO:0000256" key="2">
    <source>
        <dbReference type="ARBA" id="ARBA00022679"/>
    </source>
</evidence>
<proteinExistence type="predicted"/>
<evidence type="ECO:0000256" key="4">
    <source>
        <dbReference type="ARBA" id="ARBA00022777"/>
    </source>
</evidence>
<evidence type="ECO:0000256" key="3">
    <source>
        <dbReference type="ARBA" id="ARBA00022741"/>
    </source>
</evidence>
<dbReference type="InterPro" id="IPR009286">
    <property type="entry name" value="Ins_P5_2-kin"/>
</dbReference>
<evidence type="ECO:0000256" key="6">
    <source>
        <dbReference type="RuleBase" id="RU364126"/>
    </source>
</evidence>
<keyword evidence="3 6" id="KW-0547">Nucleotide-binding</keyword>
<evidence type="ECO:0000256" key="1">
    <source>
        <dbReference type="ARBA" id="ARBA00012023"/>
    </source>
</evidence>
<dbReference type="AlphaFoldDB" id="A0AAV1IBI4"/>
<organism evidence="7 8">
    <name type="scientific">Coccomyxa viridis</name>
    <dbReference type="NCBI Taxonomy" id="1274662"/>
    <lineage>
        <taxon>Eukaryota</taxon>
        <taxon>Viridiplantae</taxon>
        <taxon>Chlorophyta</taxon>
        <taxon>core chlorophytes</taxon>
        <taxon>Trebouxiophyceae</taxon>
        <taxon>Trebouxiophyceae incertae sedis</taxon>
        <taxon>Coccomyxaceae</taxon>
        <taxon>Coccomyxa</taxon>
    </lineage>
</organism>
<gene>
    <name evidence="7" type="ORF">CVIRNUC_007945</name>
</gene>
<dbReference type="PANTHER" id="PTHR14456:SF2">
    <property type="entry name" value="INOSITOL-PENTAKISPHOSPHATE 2-KINASE"/>
    <property type="match status" value="1"/>
</dbReference>
<keyword evidence="4 6" id="KW-0418">Kinase</keyword>
<sequence>MSIVDLGAAASWKLKGQGNANAVFEYIGTDADKAGQVLRVRKQKLLLDTHSDTPTELQLLEREIWGSLINDWSSEAIVQQQYEDRVLKPLLGSDFIYQDRHIQLTPEYAAALSQLHQLQLARQAWLEHDHTVFPGPVHATPGNEGTRVCTICVELKPKCGFLPTSACIHPKHAIKREIPRFQLHQHLKCAQGKVQRHSAYNPLDLFSGDVARMQRALRALLRDPQNNLRLFVDGVQAAPGRLEHQLAEISAPQGGIEPFLEHLAITLQHAGILELVLAAQKLDAHDVEDFSKWTERLPMVHCGTI</sequence>
<dbReference type="Pfam" id="PF06090">
    <property type="entry name" value="Ins_P5_2-kin"/>
    <property type="match status" value="1"/>
</dbReference>
<dbReference type="GO" id="GO:0005634">
    <property type="term" value="C:nucleus"/>
    <property type="evidence" value="ECO:0007669"/>
    <property type="project" value="TreeGrafter"/>
</dbReference>
<comment type="domain">
    <text evidence="6">The EXKPK motif is conserved in inositol-pentakisphosphate 2-kinases of both family 1 and 2.</text>
</comment>
<comment type="function">
    <text evidence="6">Phosphorylates Ins(1,3,4,5,6)P5 at position 2 to form Ins(1,2,3,4,5,6)P6 (InsP6 or phytate).</text>
</comment>
<protein>
    <recommendedName>
        <fullName evidence="1 6">Inositol-pentakisphosphate 2-kinase</fullName>
        <ecNumber evidence="1 6">2.7.1.158</ecNumber>
    </recommendedName>
</protein>
<evidence type="ECO:0000313" key="7">
    <source>
        <dbReference type="EMBL" id="CAK0784741.1"/>
    </source>
</evidence>
<dbReference type="Proteomes" id="UP001314263">
    <property type="component" value="Unassembled WGS sequence"/>
</dbReference>
<dbReference type="EMBL" id="CAUYUE010000011">
    <property type="protein sequence ID" value="CAK0784741.1"/>
    <property type="molecule type" value="Genomic_DNA"/>
</dbReference>
<dbReference type="EC" id="2.7.1.158" evidence="1 6"/>
<keyword evidence="2 6" id="KW-0808">Transferase</keyword>
<comment type="catalytic activity">
    <reaction evidence="6">
        <text>1D-myo-inositol 1,3,4,5,6-pentakisphosphate + ATP = 1D-myo-inositol hexakisphosphate + ADP + H(+)</text>
        <dbReference type="Rhea" id="RHEA:20313"/>
        <dbReference type="ChEBI" id="CHEBI:15378"/>
        <dbReference type="ChEBI" id="CHEBI:30616"/>
        <dbReference type="ChEBI" id="CHEBI:57733"/>
        <dbReference type="ChEBI" id="CHEBI:58130"/>
        <dbReference type="ChEBI" id="CHEBI:456216"/>
        <dbReference type="EC" id="2.7.1.158"/>
    </reaction>
</comment>
<reference evidence="7 8" key="1">
    <citation type="submission" date="2023-10" db="EMBL/GenBank/DDBJ databases">
        <authorList>
            <person name="Maclean D."/>
            <person name="Macfadyen A."/>
        </authorList>
    </citation>
    <scope>NUCLEOTIDE SEQUENCE [LARGE SCALE GENOMIC DNA]</scope>
</reference>
<name>A0AAV1IBI4_9CHLO</name>
<dbReference type="GO" id="GO:0035299">
    <property type="term" value="F:inositol-1,3,4,5,6-pentakisphosphate 2-kinase activity"/>
    <property type="evidence" value="ECO:0007669"/>
    <property type="project" value="UniProtKB-EC"/>
</dbReference>
<dbReference type="GO" id="GO:0005524">
    <property type="term" value="F:ATP binding"/>
    <property type="evidence" value="ECO:0007669"/>
    <property type="project" value="UniProtKB-KW"/>
</dbReference>
<evidence type="ECO:0000313" key="8">
    <source>
        <dbReference type="Proteomes" id="UP001314263"/>
    </source>
</evidence>
<dbReference type="InterPro" id="IPR043001">
    <property type="entry name" value="IP5_2-K_N_lobe"/>
</dbReference>
<accession>A0AAV1IBI4</accession>
<comment type="caution">
    <text evidence="7">The sequence shown here is derived from an EMBL/GenBank/DDBJ whole genome shotgun (WGS) entry which is preliminary data.</text>
</comment>
<dbReference type="GO" id="GO:0032958">
    <property type="term" value="P:inositol phosphate biosynthetic process"/>
    <property type="evidence" value="ECO:0007669"/>
    <property type="project" value="TreeGrafter"/>
</dbReference>
<keyword evidence="8" id="KW-1185">Reference proteome</keyword>
<keyword evidence="5 6" id="KW-0067">ATP-binding</keyword>
<evidence type="ECO:0000256" key="5">
    <source>
        <dbReference type="ARBA" id="ARBA00022840"/>
    </source>
</evidence>
<dbReference type="Gene3D" id="3.30.200.110">
    <property type="entry name" value="Inositol-pentakisphosphate 2-kinase, N-lobe"/>
    <property type="match status" value="1"/>
</dbReference>
<dbReference type="PANTHER" id="PTHR14456">
    <property type="entry name" value="INOSITOL POLYPHOSPHATE KINASE 1"/>
    <property type="match status" value="1"/>
</dbReference>